<dbReference type="Proteomes" id="UP001353858">
    <property type="component" value="Unassembled WGS sequence"/>
</dbReference>
<gene>
    <name evidence="1" type="ORF">RN001_012269</name>
</gene>
<dbReference type="AlphaFoldDB" id="A0AAN7P3L5"/>
<evidence type="ECO:0008006" key="3">
    <source>
        <dbReference type="Google" id="ProtNLM"/>
    </source>
</evidence>
<keyword evidence="2" id="KW-1185">Reference proteome</keyword>
<evidence type="ECO:0000313" key="2">
    <source>
        <dbReference type="Proteomes" id="UP001353858"/>
    </source>
</evidence>
<dbReference type="EMBL" id="JARPUR010000005">
    <property type="protein sequence ID" value="KAK4875847.1"/>
    <property type="molecule type" value="Genomic_DNA"/>
</dbReference>
<accession>A0AAN7P3L5</accession>
<proteinExistence type="predicted"/>
<protein>
    <recommendedName>
        <fullName evidence="3">Nuclease HARBI1</fullName>
    </recommendedName>
</protein>
<sequence>MTIWYLANNETFRQLFDRFNKSKSTVHKVINNVVEYFASVSPQFIKWPTAESTISSINKGFSAKQRIKCVVGAIDSYHIKINKPKEHQEAYCNRKGFYS</sequence>
<organism evidence="1 2">
    <name type="scientific">Aquatica leii</name>
    <dbReference type="NCBI Taxonomy" id="1421715"/>
    <lineage>
        <taxon>Eukaryota</taxon>
        <taxon>Metazoa</taxon>
        <taxon>Ecdysozoa</taxon>
        <taxon>Arthropoda</taxon>
        <taxon>Hexapoda</taxon>
        <taxon>Insecta</taxon>
        <taxon>Pterygota</taxon>
        <taxon>Neoptera</taxon>
        <taxon>Endopterygota</taxon>
        <taxon>Coleoptera</taxon>
        <taxon>Polyphaga</taxon>
        <taxon>Elateriformia</taxon>
        <taxon>Elateroidea</taxon>
        <taxon>Lampyridae</taxon>
        <taxon>Luciolinae</taxon>
        <taxon>Aquatica</taxon>
    </lineage>
</organism>
<comment type="caution">
    <text evidence="1">The sequence shown here is derived from an EMBL/GenBank/DDBJ whole genome shotgun (WGS) entry which is preliminary data.</text>
</comment>
<reference evidence="2" key="1">
    <citation type="submission" date="2023-01" db="EMBL/GenBank/DDBJ databases">
        <title>Key to firefly adult light organ development and bioluminescence: homeobox transcription factors regulate luciferase expression and transportation to peroxisome.</title>
        <authorList>
            <person name="Fu X."/>
        </authorList>
    </citation>
    <scope>NUCLEOTIDE SEQUENCE [LARGE SCALE GENOMIC DNA]</scope>
</reference>
<evidence type="ECO:0000313" key="1">
    <source>
        <dbReference type="EMBL" id="KAK4875847.1"/>
    </source>
</evidence>
<name>A0AAN7P3L5_9COLE</name>